<protein>
    <submittedName>
        <fullName evidence="1">Uncharacterized protein</fullName>
    </submittedName>
</protein>
<dbReference type="STRING" id="526227.Mesil_1609"/>
<proteinExistence type="predicted"/>
<organism evidence="1 2">
    <name type="scientific">Allomeiothermus silvanus (strain ATCC 700542 / DSM 9946 / NBRC 106475 / NCIMB 13440 / VI-R2)</name>
    <name type="common">Thermus silvanus</name>
    <dbReference type="NCBI Taxonomy" id="526227"/>
    <lineage>
        <taxon>Bacteria</taxon>
        <taxon>Thermotogati</taxon>
        <taxon>Deinococcota</taxon>
        <taxon>Deinococci</taxon>
        <taxon>Thermales</taxon>
        <taxon>Thermaceae</taxon>
        <taxon>Allomeiothermus</taxon>
    </lineage>
</organism>
<evidence type="ECO:0000313" key="1">
    <source>
        <dbReference type="EMBL" id="ADH63495.1"/>
    </source>
</evidence>
<evidence type="ECO:0000313" key="2">
    <source>
        <dbReference type="Proteomes" id="UP000001916"/>
    </source>
</evidence>
<dbReference type="Proteomes" id="UP000001916">
    <property type="component" value="Chromosome"/>
</dbReference>
<name>D7BFE2_ALLS1</name>
<dbReference type="AlphaFoldDB" id="D7BFE2"/>
<dbReference type="HOGENOM" id="CLU_2494256_0_0_0"/>
<accession>D7BFE2</accession>
<dbReference type="EMBL" id="CP002042">
    <property type="protein sequence ID" value="ADH63495.1"/>
    <property type="molecule type" value="Genomic_DNA"/>
</dbReference>
<gene>
    <name evidence="1" type="ordered locus">Mesil_1609</name>
</gene>
<sequence>MPLRLSLMVKPSQPLHWAVFSVDPISQGTIQAFVETLDSLEGVSLARYYPDTDMIYLAYCPKRITRGEVEALACNLGVKLGEAYPD</sequence>
<keyword evidence="2" id="KW-1185">Reference proteome</keyword>
<dbReference type="KEGG" id="msv:Mesil_1609"/>
<reference evidence="1 2" key="1">
    <citation type="journal article" date="2010" name="Stand. Genomic Sci.">
        <title>Complete genome sequence of Meiothermus silvanus type strain (VI-R2).</title>
        <authorList>
            <person name="Sikorski J."/>
            <person name="Tindall B.J."/>
            <person name="Lowry S."/>
            <person name="Lucas S."/>
            <person name="Nolan M."/>
            <person name="Copeland A."/>
            <person name="Glavina Del Rio T."/>
            <person name="Tice H."/>
            <person name="Cheng J.F."/>
            <person name="Han C."/>
            <person name="Pitluck S."/>
            <person name="Liolios K."/>
            <person name="Ivanova N."/>
            <person name="Mavromatis K."/>
            <person name="Mikhailova N."/>
            <person name="Pati A."/>
            <person name="Goodwin L."/>
            <person name="Chen A."/>
            <person name="Palaniappan K."/>
            <person name="Land M."/>
            <person name="Hauser L."/>
            <person name="Chang Y.J."/>
            <person name="Jeffries C.D."/>
            <person name="Rohde M."/>
            <person name="Goker M."/>
            <person name="Woyke T."/>
            <person name="Bristow J."/>
            <person name="Eisen J.A."/>
            <person name="Markowitz V."/>
            <person name="Hugenholtz P."/>
            <person name="Kyrpides N.C."/>
            <person name="Klenk H.P."/>
            <person name="Lapidus A."/>
        </authorList>
    </citation>
    <scope>NUCLEOTIDE SEQUENCE [LARGE SCALE GENOMIC DNA]</scope>
    <source>
        <strain evidence="2">ATCC 700542 / DSM 9946 / VI-R2</strain>
    </source>
</reference>